<feature type="region of interest" description="Disordered" evidence="8">
    <location>
        <begin position="1"/>
        <end position="22"/>
    </location>
</feature>
<keyword evidence="2 7" id="KW-0805">Transcription regulation</keyword>
<evidence type="ECO:0000313" key="11">
    <source>
        <dbReference type="WBParaSite" id="TCLT_0000871701-mRNA-1"/>
    </source>
</evidence>
<dbReference type="OMA" id="YQPCQVQ"/>
<comment type="similarity">
    <text evidence="7">Belongs to the NFYA/HAP2 subunit family.</text>
</comment>
<dbReference type="PROSITE" id="PS51152">
    <property type="entry name" value="NFYA_HAP2_2"/>
    <property type="match status" value="1"/>
</dbReference>
<dbReference type="AlphaFoldDB" id="A0A0N5D6P8"/>
<dbReference type="Proteomes" id="UP000276776">
    <property type="component" value="Unassembled WGS sequence"/>
</dbReference>
<dbReference type="InterPro" id="IPR018362">
    <property type="entry name" value="CCAAT-binding_factor_CS"/>
</dbReference>
<dbReference type="OrthoDB" id="1097733at2759"/>
<dbReference type="PRINTS" id="PR00616">
    <property type="entry name" value="CCAATSUBUNTB"/>
</dbReference>
<evidence type="ECO:0000256" key="2">
    <source>
        <dbReference type="ARBA" id="ARBA00023015"/>
    </source>
</evidence>
<dbReference type="GO" id="GO:0003677">
    <property type="term" value="F:DNA binding"/>
    <property type="evidence" value="ECO:0007669"/>
    <property type="project" value="UniProtKB-KW"/>
</dbReference>
<organism evidence="11">
    <name type="scientific">Thelazia callipaeda</name>
    <name type="common">Oriental eyeworm</name>
    <name type="synonym">Parasitic nematode</name>
    <dbReference type="NCBI Taxonomy" id="103827"/>
    <lineage>
        <taxon>Eukaryota</taxon>
        <taxon>Metazoa</taxon>
        <taxon>Ecdysozoa</taxon>
        <taxon>Nematoda</taxon>
        <taxon>Chromadorea</taxon>
        <taxon>Rhabditida</taxon>
        <taxon>Spirurina</taxon>
        <taxon>Spiruromorpha</taxon>
        <taxon>Thelazioidea</taxon>
        <taxon>Thelaziidae</taxon>
        <taxon>Thelazia</taxon>
    </lineage>
</organism>
<dbReference type="PANTHER" id="PTHR12632">
    <property type="entry name" value="TRANSCRIPTION FACTOR NF-Y ALPHA-RELATED"/>
    <property type="match status" value="1"/>
</dbReference>
<evidence type="ECO:0000256" key="3">
    <source>
        <dbReference type="ARBA" id="ARBA00023125"/>
    </source>
</evidence>
<evidence type="ECO:0000313" key="10">
    <source>
        <dbReference type="Proteomes" id="UP000276776"/>
    </source>
</evidence>
<dbReference type="Pfam" id="PF02045">
    <property type="entry name" value="CBFB_NFYA"/>
    <property type="match status" value="1"/>
</dbReference>
<dbReference type="InterPro" id="IPR001289">
    <property type="entry name" value="NFYA"/>
</dbReference>
<evidence type="ECO:0000256" key="8">
    <source>
        <dbReference type="SAM" id="MobiDB-lite"/>
    </source>
</evidence>
<feature type="compositionally biased region" description="Polar residues" evidence="8">
    <location>
        <begin position="227"/>
        <end position="241"/>
    </location>
</feature>
<comment type="subcellular location">
    <subcellularLocation>
        <location evidence="1 7">Nucleus</location>
    </subcellularLocation>
</comment>
<evidence type="ECO:0000256" key="6">
    <source>
        <dbReference type="ARBA" id="ARBA00023242"/>
    </source>
</evidence>
<evidence type="ECO:0000313" key="9">
    <source>
        <dbReference type="EMBL" id="VDN06285.1"/>
    </source>
</evidence>
<protein>
    <recommendedName>
        <fullName evidence="7">Nuclear transcription factor Y subunit</fullName>
    </recommendedName>
</protein>
<proteinExistence type="inferred from homology"/>
<comment type="function">
    <text evidence="7">Component of the sequence-specific heterotrimeric transcription factor (NF-Y) which specifically recognizes a 5'-CCAAT-3' box motif found in the promoters of its target genes.</text>
</comment>
<keyword evidence="5 7" id="KW-0804">Transcription</keyword>
<accession>A0A0N5D6P8</accession>
<dbReference type="GO" id="GO:0003700">
    <property type="term" value="F:DNA-binding transcription factor activity"/>
    <property type="evidence" value="ECO:0007669"/>
    <property type="project" value="UniProtKB-UniRule"/>
</dbReference>
<evidence type="ECO:0000256" key="4">
    <source>
        <dbReference type="ARBA" id="ARBA00023159"/>
    </source>
</evidence>
<evidence type="ECO:0000256" key="7">
    <source>
        <dbReference type="RuleBase" id="RU367155"/>
    </source>
</evidence>
<keyword evidence="6 7" id="KW-0539">Nucleus</keyword>
<keyword evidence="4" id="KW-0010">Activator</keyword>
<dbReference type="WBParaSite" id="TCLT_0000871701-mRNA-1">
    <property type="protein sequence ID" value="TCLT_0000871701-mRNA-1"/>
    <property type="gene ID" value="TCLT_0000871701"/>
</dbReference>
<reference evidence="11" key="1">
    <citation type="submission" date="2017-02" db="UniProtKB">
        <authorList>
            <consortium name="WormBaseParasite"/>
        </authorList>
    </citation>
    <scope>IDENTIFICATION</scope>
</reference>
<keyword evidence="3 7" id="KW-0238">DNA-binding</keyword>
<dbReference type="STRING" id="103827.A0A0N5D6P8"/>
<name>A0A0N5D6P8_THECL</name>
<sequence length="273" mass="30312">MVPSNQPTCVETSANEMNNNNTPSNHYVLDTADHPSSSSTFSQYQPCQVQVVNLASDINISGSDGDQKSYILIPNSQQTFQLDGSSVQVLPSNVQVINLNETASFLTLPSSSVMSAGEQPQQPCPSTAVNTPYIYTDAKGIDLSNVVQILTPQNIVNNPIISKPDEEPLFVNAKQYHRILKRRAVRAKLESEGRISKERRKYLHESRHKHALTRVRGEGGKFDRGSRNSPVPDSSQQQRLTEQVRTVFRPAYVDCAHPQSNSLNNRELSDSSY</sequence>
<dbReference type="GO" id="GO:0016602">
    <property type="term" value="C:CCAAT-binding factor complex"/>
    <property type="evidence" value="ECO:0007669"/>
    <property type="project" value="InterPro"/>
</dbReference>
<dbReference type="EMBL" id="UYYF01004672">
    <property type="protein sequence ID" value="VDN06285.1"/>
    <property type="molecule type" value="Genomic_DNA"/>
</dbReference>
<evidence type="ECO:0000256" key="1">
    <source>
        <dbReference type="ARBA" id="ARBA00004123"/>
    </source>
</evidence>
<feature type="compositionally biased region" description="Basic and acidic residues" evidence="8">
    <location>
        <begin position="215"/>
        <end position="226"/>
    </location>
</feature>
<gene>
    <name evidence="9" type="ORF">TCLT_LOCUS8706</name>
</gene>
<comment type="subunit">
    <text evidence="7">Heterotrimer.</text>
</comment>
<evidence type="ECO:0000256" key="5">
    <source>
        <dbReference type="ARBA" id="ARBA00023163"/>
    </source>
</evidence>
<dbReference type="Gene3D" id="6.10.250.2430">
    <property type="match status" value="1"/>
</dbReference>
<reference evidence="9 10" key="2">
    <citation type="submission" date="2018-11" db="EMBL/GenBank/DDBJ databases">
        <authorList>
            <consortium name="Pathogen Informatics"/>
        </authorList>
    </citation>
    <scope>NUCLEOTIDE SEQUENCE [LARGE SCALE GENOMIC DNA]</scope>
</reference>
<dbReference type="PROSITE" id="PS00686">
    <property type="entry name" value="NFYA_HAP2_1"/>
    <property type="match status" value="1"/>
</dbReference>
<keyword evidence="10" id="KW-1185">Reference proteome</keyword>
<dbReference type="SMART" id="SM00521">
    <property type="entry name" value="CBF"/>
    <property type="match status" value="1"/>
</dbReference>
<feature type="region of interest" description="Disordered" evidence="8">
    <location>
        <begin position="212"/>
        <end position="241"/>
    </location>
</feature>